<evidence type="ECO:0000313" key="2">
    <source>
        <dbReference type="Proteomes" id="UP000466442"/>
    </source>
</evidence>
<dbReference type="Proteomes" id="UP000466442">
    <property type="component" value="Unassembled WGS sequence"/>
</dbReference>
<keyword evidence="2" id="KW-1185">Reference proteome</keyword>
<evidence type="ECO:0000313" key="1">
    <source>
        <dbReference type="EMBL" id="KAF6213721.1"/>
    </source>
</evidence>
<comment type="caution">
    <text evidence="1">The sequence shown here is derived from an EMBL/GenBank/DDBJ whole genome shotgun (WGS) entry which is preliminary data.</text>
</comment>
<dbReference type="PROSITE" id="PS51257">
    <property type="entry name" value="PROKAR_LIPOPROTEIN"/>
    <property type="match status" value="1"/>
</dbReference>
<gene>
    <name evidence="1" type="ORF">GE061_011443</name>
</gene>
<sequence>MERRASVNSFHSSLSCDNFFISSGSRLLWEFQFQIIPVLAEARLVRWEDILGVSPLVDAMRYIAIILPHFVRDEFS</sequence>
<name>A0A8S9XZH2_APOLU</name>
<proteinExistence type="predicted"/>
<organism evidence="1 2">
    <name type="scientific">Apolygus lucorum</name>
    <name type="common">Small green plant bug</name>
    <name type="synonym">Lygocoris lucorum</name>
    <dbReference type="NCBI Taxonomy" id="248454"/>
    <lineage>
        <taxon>Eukaryota</taxon>
        <taxon>Metazoa</taxon>
        <taxon>Ecdysozoa</taxon>
        <taxon>Arthropoda</taxon>
        <taxon>Hexapoda</taxon>
        <taxon>Insecta</taxon>
        <taxon>Pterygota</taxon>
        <taxon>Neoptera</taxon>
        <taxon>Paraneoptera</taxon>
        <taxon>Hemiptera</taxon>
        <taxon>Heteroptera</taxon>
        <taxon>Panheteroptera</taxon>
        <taxon>Cimicomorpha</taxon>
        <taxon>Miridae</taxon>
        <taxon>Mirini</taxon>
        <taxon>Apolygus</taxon>
    </lineage>
</organism>
<accession>A0A8S9XZH2</accession>
<dbReference type="AlphaFoldDB" id="A0A8S9XZH2"/>
<protein>
    <submittedName>
        <fullName evidence="1">Uncharacterized protein</fullName>
    </submittedName>
</protein>
<dbReference type="EMBL" id="WIXP02000003">
    <property type="protein sequence ID" value="KAF6213721.1"/>
    <property type="molecule type" value="Genomic_DNA"/>
</dbReference>
<reference evidence="1" key="1">
    <citation type="journal article" date="2021" name="Mol. Ecol. Resour.">
        <title>Apolygus lucorum genome provides insights into omnivorousness and mesophyll feeding.</title>
        <authorList>
            <person name="Liu Y."/>
            <person name="Liu H."/>
            <person name="Wang H."/>
            <person name="Huang T."/>
            <person name="Liu B."/>
            <person name="Yang B."/>
            <person name="Yin L."/>
            <person name="Li B."/>
            <person name="Zhang Y."/>
            <person name="Zhang S."/>
            <person name="Jiang F."/>
            <person name="Zhang X."/>
            <person name="Ren Y."/>
            <person name="Wang B."/>
            <person name="Wang S."/>
            <person name="Lu Y."/>
            <person name="Wu K."/>
            <person name="Fan W."/>
            <person name="Wang G."/>
        </authorList>
    </citation>
    <scope>NUCLEOTIDE SEQUENCE</scope>
    <source>
        <strain evidence="1">12Hb</strain>
    </source>
</reference>